<evidence type="ECO:0000256" key="2">
    <source>
        <dbReference type="SAM" id="MobiDB-lite"/>
    </source>
</evidence>
<feature type="compositionally biased region" description="Basic and acidic residues" evidence="2">
    <location>
        <begin position="150"/>
        <end position="161"/>
    </location>
</feature>
<sequence length="316" mass="34715">MSSHHQLQILPPSYCQSRGTVQPGHIDPSQGNQGVDVNRKSKQTGQTALHCIVACMELDQRKPLVKLLIKHGANPLRSDFNGRSALDVARERQLYGEVQYLEGVIEEREFQADAEDERARLHRTSSVPVSRTGSAGGSAEWLGGPSASFEVRERETKRTERTLSLPEDAQIPAQAAEARDRPAGRAQTASGPLTTAAASILLVFGRASERDSERKRQKSSQKDSPSATEREKKLLEKGKAEVQKIITCLVVSSEDAKTVGIIREDKYMISFTAGRGRNGGSTPVPLRFRDEIMSFAKITLEARAQQLKEEEAVLGD</sequence>
<dbReference type="InterPro" id="IPR002110">
    <property type="entry name" value="Ankyrin_rpt"/>
</dbReference>
<feature type="region of interest" description="Disordered" evidence="2">
    <location>
        <begin position="208"/>
        <end position="235"/>
    </location>
</feature>
<dbReference type="AlphaFoldDB" id="A0A0G4HS45"/>
<keyword evidence="1" id="KW-0040">ANK repeat</keyword>
<dbReference type="Gene3D" id="1.25.40.20">
    <property type="entry name" value="Ankyrin repeat-containing domain"/>
    <property type="match status" value="1"/>
</dbReference>
<dbReference type="InterPro" id="IPR036770">
    <property type="entry name" value="Ankyrin_rpt-contain_sf"/>
</dbReference>
<reference evidence="3" key="1">
    <citation type="submission" date="2014-11" db="EMBL/GenBank/DDBJ databases">
        <authorList>
            <person name="Otto D Thomas"/>
            <person name="Naeem Raeece"/>
        </authorList>
    </citation>
    <scope>NUCLEOTIDE SEQUENCE</scope>
</reference>
<dbReference type="EMBL" id="CDMZ01003653">
    <property type="protein sequence ID" value="CEM47138.1"/>
    <property type="molecule type" value="Genomic_DNA"/>
</dbReference>
<feature type="region of interest" description="Disordered" evidence="2">
    <location>
        <begin position="116"/>
        <end position="192"/>
    </location>
</feature>
<dbReference type="Pfam" id="PF00023">
    <property type="entry name" value="Ank"/>
    <property type="match status" value="1"/>
</dbReference>
<evidence type="ECO:0000256" key="1">
    <source>
        <dbReference type="PROSITE-ProRule" id="PRU00023"/>
    </source>
</evidence>
<proteinExistence type="predicted"/>
<dbReference type="SUPFAM" id="SSF48403">
    <property type="entry name" value="Ankyrin repeat"/>
    <property type="match status" value="1"/>
</dbReference>
<name>A0A0G4HS45_9ALVE</name>
<dbReference type="PROSITE" id="PS50088">
    <property type="entry name" value="ANK_REPEAT"/>
    <property type="match status" value="1"/>
</dbReference>
<organism evidence="3">
    <name type="scientific">Chromera velia CCMP2878</name>
    <dbReference type="NCBI Taxonomy" id="1169474"/>
    <lineage>
        <taxon>Eukaryota</taxon>
        <taxon>Sar</taxon>
        <taxon>Alveolata</taxon>
        <taxon>Colpodellida</taxon>
        <taxon>Chromeraceae</taxon>
        <taxon>Chromera</taxon>
    </lineage>
</organism>
<feature type="region of interest" description="Disordered" evidence="2">
    <location>
        <begin position="18"/>
        <end position="41"/>
    </location>
</feature>
<gene>
    <name evidence="3" type="ORF">Cvel_8206</name>
</gene>
<feature type="compositionally biased region" description="Polar residues" evidence="2">
    <location>
        <begin position="124"/>
        <end position="133"/>
    </location>
</feature>
<feature type="repeat" description="ANK" evidence="1">
    <location>
        <begin position="44"/>
        <end position="80"/>
    </location>
</feature>
<dbReference type="VEuPathDB" id="CryptoDB:Cvel_8206"/>
<protein>
    <submittedName>
        <fullName evidence="3">Uncharacterized protein</fullName>
    </submittedName>
</protein>
<evidence type="ECO:0000313" key="3">
    <source>
        <dbReference type="EMBL" id="CEM47138.1"/>
    </source>
</evidence>
<accession>A0A0G4HS45</accession>